<evidence type="ECO:0000256" key="1">
    <source>
        <dbReference type="ARBA" id="ARBA00022676"/>
    </source>
</evidence>
<sequence>MIYIMFKSLILLVFCLSFLPHVISVPVFNSEHISQEPSESRSGWRNVSVDFNNLDDYRTKSNYSSRSPLIVAHDFELTNVLQNGSTSGQFGANTSVRPTSEELSVNLSTNSPHNEWGRNNETSISDTRTSDAPQNNSRVEDKAVKPFQMRIEDQIFYGGLITYSHMLHPARICRVMNACIRNDDTLVLPRWMQRHDNLLSFHCGHRKLSFSLEDNSPPPSLKNLDLVGLTSPRPSMPDFVRDFAPNTVVFDLIYGDHELKQSCHSRKGTSCDSFPSLNQSLNTAIFLPSRLEAINEKRSWVREFVKLMKPPNAGKQSRILYKNIDVTESKELGMQCFRSAFFTRGPYNKFHVMNDHMRELNFLKSHGIQKEARILRQDKSNDIVEEASCDLNITISNRKADDGDSKLIGRYITNIPTLRAEILKQAERIPGLNIKLDTITLEGKSLWWQINAMQKTDVWIAGHGPLLTNMLFLRQNSSVIELQPFAYYPQTYENLAEHLAHVRYERYIANPDVEAFETCIRQLYTSDHPSYKDAQTIFERFRRASMKFFQSDSTHSLVLHTLAEEGLDYVKACARMQRLTTDAHVFAVAIVRHARVRCGLPKPSTNEADSGDAK</sequence>
<feature type="compositionally biased region" description="Polar residues" evidence="4">
    <location>
        <begin position="86"/>
        <end position="137"/>
    </location>
</feature>
<proteinExistence type="predicted"/>
<comment type="caution">
    <text evidence="7">The sequence shown here is derived from an EMBL/GenBank/DDBJ whole genome shotgun (WGS) entry which is preliminary data.</text>
</comment>
<dbReference type="PANTHER" id="PTHR20961">
    <property type="entry name" value="GLYCOSYLTRANSFERASE"/>
    <property type="match status" value="1"/>
</dbReference>
<dbReference type="OrthoDB" id="4247at2759"/>
<evidence type="ECO:0000259" key="6">
    <source>
        <dbReference type="Pfam" id="PF04577"/>
    </source>
</evidence>
<feature type="signal peptide" evidence="5">
    <location>
        <begin position="1"/>
        <end position="24"/>
    </location>
</feature>
<keyword evidence="1" id="KW-0328">Glycosyltransferase</keyword>
<evidence type="ECO:0000256" key="5">
    <source>
        <dbReference type="SAM" id="SignalP"/>
    </source>
</evidence>
<keyword evidence="3" id="KW-0325">Glycoprotein</keyword>
<feature type="domain" description="Glycosyltransferase 61 catalytic" evidence="6">
    <location>
        <begin position="363"/>
        <end position="480"/>
    </location>
</feature>
<reference evidence="7 8" key="1">
    <citation type="journal article" date="2018" name="Mol. Biol. Evol.">
        <title>Analysis of the draft genome of the red seaweed Gracilariopsis chorda provides insights into genome size evolution in Rhodophyta.</title>
        <authorList>
            <person name="Lee J."/>
            <person name="Yang E.C."/>
            <person name="Graf L."/>
            <person name="Yang J.H."/>
            <person name="Qiu H."/>
            <person name="Zel Zion U."/>
            <person name="Chan C.X."/>
            <person name="Stephens T.G."/>
            <person name="Weber A.P.M."/>
            <person name="Boo G.H."/>
            <person name="Boo S.M."/>
            <person name="Kim K.M."/>
            <person name="Shin Y."/>
            <person name="Jung M."/>
            <person name="Lee S.J."/>
            <person name="Yim H.S."/>
            <person name="Lee J.H."/>
            <person name="Bhattacharya D."/>
            <person name="Yoon H.S."/>
        </authorList>
    </citation>
    <scope>NUCLEOTIDE SEQUENCE [LARGE SCALE GENOMIC DNA]</scope>
    <source>
        <strain evidence="7 8">SKKU-2015</strain>
        <tissue evidence="7">Whole body</tissue>
    </source>
</reference>
<organism evidence="7 8">
    <name type="scientific">Gracilariopsis chorda</name>
    <dbReference type="NCBI Taxonomy" id="448386"/>
    <lineage>
        <taxon>Eukaryota</taxon>
        <taxon>Rhodophyta</taxon>
        <taxon>Florideophyceae</taxon>
        <taxon>Rhodymeniophycidae</taxon>
        <taxon>Gracilariales</taxon>
        <taxon>Gracilariaceae</taxon>
        <taxon>Gracilariopsis</taxon>
    </lineage>
</organism>
<feature type="region of interest" description="Disordered" evidence="4">
    <location>
        <begin position="86"/>
        <end position="140"/>
    </location>
</feature>
<keyword evidence="8" id="KW-1185">Reference proteome</keyword>
<gene>
    <name evidence="7" type="ORF">BWQ96_04139</name>
</gene>
<name>A0A2V3IVL8_9FLOR</name>
<dbReference type="AlphaFoldDB" id="A0A2V3IVL8"/>
<dbReference type="Proteomes" id="UP000247409">
    <property type="component" value="Unassembled WGS sequence"/>
</dbReference>
<protein>
    <recommendedName>
        <fullName evidence="6">Glycosyltransferase 61 catalytic domain-containing protein</fullName>
    </recommendedName>
</protein>
<keyword evidence="2" id="KW-0808">Transferase</keyword>
<evidence type="ECO:0000313" key="7">
    <source>
        <dbReference type="EMBL" id="PXF46133.1"/>
    </source>
</evidence>
<dbReference type="InterPro" id="IPR049625">
    <property type="entry name" value="Glyco_transf_61_cat"/>
</dbReference>
<evidence type="ECO:0000313" key="8">
    <source>
        <dbReference type="Proteomes" id="UP000247409"/>
    </source>
</evidence>
<dbReference type="EMBL" id="NBIV01000044">
    <property type="protein sequence ID" value="PXF46133.1"/>
    <property type="molecule type" value="Genomic_DNA"/>
</dbReference>
<evidence type="ECO:0000256" key="4">
    <source>
        <dbReference type="SAM" id="MobiDB-lite"/>
    </source>
</evidence>
<accession>A0A2V3IVL8</accession>
<dbReference type="InterPro" id="IPR007657">
    <property type="entry name" value="Glycosyltransferase_61"/>
</dbReference>
<dbReference type="GO" id="GO:0016757">
    <property type="term" value="F:glycosyltransferase activity"/>
    <property type="evidence" value="ECO:0007669"/>
    <property type="project" value="UniProtKB-KW"/>
</dbReference>
<evidence type="ECO:0000256" key="2">
    <source>
        <dbReference type="ARBA" id="ARBA00022679"/>
    </source>
</evidence>
<dbReference type="PANTHER" id="PTHR20961:SF124">
    <property type="entry name" value="GLYCOSYLTRANSFERASE"/>
    <property type="match status" value="1"/>
</dbReference>
<evidence type="ECO:0000256" key="3">
    <source>
        <dbReference type="ARBA" id="ARBA00023180"/>
    </source>
</evidence>
<dbReference type="Pfam" id="PF04577">
    <property type="entry name" value="Glyco_transf_61"/>
    <property type="match status" value="1"/>
</dbReference>
<feature type="chain" id="PRO_5016117702" description="Glycosyltransferase 61 catalytic domain-containing protein" evidence="5">
    <location>
        <begin position="25"/>
        <end position="614"/>
    </location>
</feature>
<keyword evidence="5" id="KW-0732">Signal</keyword>